<protein>
    <submittedName>
        <fullName evidence="1">Uncharacterized protein</fullName>
    </submittedName>
</protein>
<dbReference type="EMBL" id="JAXUIC010000007">
    <property type="protein sequence ID" value="KAK4581184.1"/>
    <property type="molecule type" value="Genomic_DNA"/>
</dbReference>
<keyword evidence="2" id="KW-1185">Reference proteome</keyword>
<accession>A0AAN7IKX2</accession>
<gene>
    <name evidence="1" type="ORF">RGQ29_024743</name>
</gene>
<reference evidence="1 2" key="1">
    <citation type="journal article" date="2023" name="G3 (Bethesda)">
        <title>A haplotype-resolved chromosome-scale genome for Quercus rubra L. provides insights into the genetics of adaptive traits for red oak species.</title>
        <authorList>
            <person name="Kapoor B."/>
            <person name="Jenkins J."/>
            <person name="Schmutz J."/>
            <person name="Zhebentyayeva T."/>
            <person name="Kuelheim C."/>
            <person name="Coggeshall M."/>
            <person name="Heim C."/>
            <person name="Lasky J.R."/>
            <person name="Leites L."/>
            <person name="Islam-Faridi N."/>
            <person name="Romero-Severson J."/>
            <person name="DeLeo V.L."/>
            <person name="Lucas S.M."/>
            <person name="Lazic D."/>
            <person name="Gailing O."/>
            <person name="Carlson J."/>
            <person name="Staton M."/>
        </authorList>
    </citation>
    <scope>NUCLEOTIDE SEQUENCE [LARGE SCALE GENOMIC DNA]</scope>
    <source>
        <strain evidence="1">Pseudo-F2</strain>
    </source>
</reference>
<sequence length="120" mass="13868">MRMSQGTMFWFGQVGEPKRCALNFPSFRSLYHLRQYRNCVMRMRLRVKGDGMIGYGNLTTRYGLLHLFVLLESLVLQSPQSSYSSQSFASKQYLCCICSNNPRLHHSLSSTLQVCFTLLQ</sequence>
<evidence type="ECO:0000313" key="1">
    <source>
        <dbReference type="EMBL" id="KAK4581184.1"/>
    </source>
</evidence>
<proteinExistence type="predicted"/>
<name>A0AAN7IKX2_QUERU</name>
<comment type="caution">
    <text evidence="1">The sequence shown here is derived from an EMBL/GenBank/DDBJ whole genome shotgun (WGS) entry which is preliminary data.</text>
</comment>
<dbReference type="Proteomes" id="UP001324115">
    <property type="component" value="Unassembled WGS sequence"/>
</dbReference>
<evidence type="ECO:0000313" key="2">
    <source>
        <dbReference type="Proteomes" id="UP001324115"/>
    </source>
</evidence>
<dbReference type="AlphaFoldDB" id="A0AAN7IKX2"/>
<organism evidence="1 2">
    <name type="scientific">Quercus rubra</name>
    <name type="common">Northern red oak</name>
    <name type="synonym">Quercus borealis</name>
    <dbReference type="NCBI Taxonomy" id="3512"/>
    <lineage>
        <taxon>Eukaryota</taxon>
        <taxon>Viridiplantae</taxon>
        <taxon>Streptophyta</taxon>
        <taxon>Embryophyta</taxon>
        <taxon>Tracheophyta</taxon>
        <taxon>Spermatophyta</taxon>
        <taxon>Magnoliopsida</taxon>
        <taxon>eudicotyledons</taxon>
        <taxon>Gunneridae</taxon>
        <taxon>Pentapetalae</taxon>
        <taxon>rosids</taxon>
        <taxon>fabids</taxon>
        <taxon>Fagales</taxon>
        <taxon>Fagaceae</taxon>
        <taxon>Quercus</taxon>
    </lineage>
</organism>